<dbReference type="NCBIfam" id="TIGR00573">
    <property type="entry name" value="dnaq"/>
    <property type="match status" value="1"/>
</dbReference>
<dbReference type="CDD" id="cd06127">
    <property type="entry name" value="DEDDh"/>
    <property type="match status" value="1"/>
</dbReference>
<sequence>MYAILDIETTGGQYNQEGITEIAIYRFDGQNVLDQFISLVNPEREIQNFVVKLTGINQKMLHTAPKFYEIAKRIVEITEDCILVAHNADFDYRILRTEFRRLGFNYQRSSICTVELAKQFFPDSKSYSLGKLVRSLGIPVSDRHRANGDALATLELFKLFLAKDTSKQIITQWVKQDINPSISTRFLHILDDLPTQMGVYYMYNQEGKLLYIGRNKNIKKRVNQHFTSVQKKDLYLQKHTYKVVFELTGNELIAQLKELQEIQLNKPTLNGKRLFRPLSYGLFVKKNKKGYLTLNILPLQHNASHWLSFETLAEGKNTLYELTEQHTLCTKLTGFSSAPHNCYNYTMNKCKGACIDIENLQEYNARVEEALQQYSFKGKTIAILDKGRTLGEKSVILIENGIFLGYGFTNLNFQVSRLNILKNIITQMNDNDKIQHLIQQYLRKHKKPTIISF</sequence>
<dbReference type="PANTHER" id="PTHR30231:SF41">
    <property type="entry name" value="DNA POLYMERASE III SUBUNIT EPSILON"/>
    <property type="match status" value="1"/>
</dbReference>
<keyword evidence="7" id="KW-1185">Reference proteome</keyword>
<dbReference type="InterPro" id="IPR000305">
    <property type="entry name" value="GIY-YIG_endonuc"/>
</dbReference>
<dbReference type="GO" id="GO:0005829">
    <property type="term" value="C:cytosol"/>
    <property type="evidence" value="ECO:0007669"/>
    <property type="project" value="TreeGrafter"/>
</dbReference>
<dbReference type="InterPro" id="IPR036397">
    <property type="entry name" value="RNaseH_sf"/>
</dbReference>
<dbReference type="GO" id="GO:0008408">
    <property type="term" value="F:3'-5' exonuclease activity"/>
    <property type="evidence" value="ECO:0007669"/>
    <property type="project" value="TreeGrafter"/>
</dbReference>
<dbReference type="CDD" id="cd10434">
    <property type="entry name" value="GIY-YIG_UvrC_Cho"/>
    <property type="match status" value="1"/>
</dbReference>
<feature type="domain" description="GIY-YIG" evidence="3">
    <location>
        <begin position="195"/>
        <end position="271"/>
    </location>
</feature>
<dbReference type="InterPro" id="IPR047296">
    <property type="entry name" value="GIY-YIG_UvrC_Cho"/>
</dbReference>
<dbReference type="InterPro" id="IPR035901">
    <property type="entry name" value="GIY-YIG_endonuc_sf"/>
</dbReference>
<organism evidence="4 6">
    <name type="scientific">Capnocytophaga catalasegens</name>
    <dbReference type="NCBI Taxonomy" id="1004260"/>
    <lineage>
        <taxon>Bacteria</taxon>
        <taxon>Pseudomonadati</taxon>
        <taxon>Bacteroidota</taxon>
        <taxon>Flavobacteriia</taxon>
        <taxon>Flavobacteriales</taxon>
        <taxon>Flavobacteriaceae</taxon>
        <taxon>Capnocytophaga</taxon>
    </lineage>
</organism>
<dbReference type="InterPro" id="IPR012337">
    <property type="entry name" value="RNaseH-like_sf"/>
</dbReference>
<dbReference type="EMBL" id="BQKA01000024">
    <property type="protein sequence ID" value="GJM50299.1"/>
    <property type="molecule type" value="Genomic_DNA"/>
</dbReference>
<evidence type="ECO:0000256" key="1">
    <source>
        <dbReference type="ARBA" id="ARBA00025483"/>
    </source>
</evidence>
<evidence type="ECO:0000313" key="7">
    <source>
        <dbReference type="Proteomes" id="UP001208692"/>
    </source>
</evidence>
<keyword evidence="4" id="KW-0269">Exonuclease</keyword>
<name>A0AAV5AUL9_9FLAO</name>
<evidence type="ECO:0000313" key="4">
    <source>
        <dbReference type="EMBL" id="GJM50299.1"/>
    </source>
</evidence>
<dbReference type="InterPro" id="IPR006054">
    <property type="entry name" value="DnaQ"/>
</dbReference>
<dbReference type="Proteomes" id="UP001207736">
    <property type="component" value="Unassembled WGS sequence"/>
</dbReference>
<dbReference type="SUPFAM" id="SSF82771">
    <property type="entry name" value="GIY-YIG endonuclease"/>
    <property type="match status" value="1"/>
</dbReference>
<keyword evidence="4" id="KW-0378">Hydrolase</keyword>
<gene>
    <name evidence="4" type="ORF">RCZ15_12720</name>
    <name evidence="5" type="ORF">RCZ16_21320</name>
</gene>
<dbReference type="FunFam" id="3.30.420.10:FF:000045">
    <property type="entry name" value="3'-5' exonuclease DinG"/>
    <property type="match status" value="1"/>
</dbReference>
<dbReference type="InterPro" id="IPR013520">
    <property type="entry name" value="Ribonucl_H"/>
</dbReference>
<comment type="caution">
    <text evidence="4">The sequence shown here is derived from an EMBL/GenBank/DDBJ whole genome shotgun (WGS) entry which is preliminary data.</text>
</comment>
<reference evidence="4 7" key="1">
    <citation type="submission" date="2021-11" db="EMBL/GenBank/DDBJ databases">
        <title>Draft genome sequence of Capnocytophaga sp. strain KC07075 isolated from cat oral cavity.</title>
        <authorList>
            <person name="Suzuki M."/>
            <person name="Imaoka K."/>
            <person name="Kimura M."/>
            <person name="Morikawa S."/>
            <person name="Maeda K."/>
        </authorList>
    </citation>
    <scope>NUCLEOTIDE SEQUENCE</scope>
    <source>
        <strain evidence="4">KC07075</strain>
        <strain evidence="5 7">KC07079</strain>
    </source>
</reference>
<dbReference type="Pfam" id="PF00929">
    <property type="entry name" value="RNase_T"/>
    <property type="match status" value="1"/>
</dbReference>
<dbReference type="Proteomes" id="UP001208692">
    <property type="component" value="Unassembled WGS sequence"/>
</dbReference>
<evidence type="ECO:0000256" key="2">
    <source>
        <dbReference type="ARBA" id="ARBA00026073"/>
    </source>
</evidence>
<dbReference type="Gene3D" id="3.40.1440.10">
    <property type="entry name" value="GIY-YIG endonuclease"/>
    <property type="match status" value="1"/>
</dbReference>
<dbReference type="Gene3D" id="3.30.420.10">
    <property type="entry name" value="Ribonuclease H-like superfamily/Ribonuclease H"/>
    <property type="match status" value="1"/>
</dbReference>
<accession>A0AAV5AUL9</accession>
<dbReference type="GO" id="GO:0006289">
    <property type="term" value="P:nucleotide-excision repair"/>
    <property type="evidence" value="ECO:0007669"/>
    <property type="project" value="InterPro"/>
</dbReference>
<comment type="subunit">
    <text evidence="2">DNA polymerase III contains a core (composed of alpha, epsilon and theta chains) that associates with a tau subunit. This core dimerizes to form the POLIII' complex. PolIII' associates with the gamma complex (composed of gamma, delta, delta', psi and chi chains) and with the beta chain to form the complete DNA polymerase III complex.</text>
</comment>
<dbReference type="EMBL" id="BQKB01000050">
    <property type="protein sequence ID" value="GJM53816.1"/>
    <property type="molecule type" value="Genomic_DNA"/>
</dbReference>
<dbReference type="Pfam" id="PF01541">
    <property type="entry name" value="GIY-YIG"/>
    <property type="match status" value="1"/>
</dbReference>
<dbReference type="GO" id="GO:0003887">
    <property type="term" value="F:DNA-directed DNA polymerase activity"/>
    <property type="evidence" value="ECO:0007669"/>
    <property type="project" value="InterPro"/>
</dbReference>
<dbReference type="PANTHER" id="PTHR30231">
    <property type="entry name" value="DNA POLYMERASE III SUBUNIT EPSILON"/>
    <property type="match status" value="1"/>
</dbReference>
<evidence type="ECO:0000313" key="5">
    <source>
        <dbReference type="EMBL" id="GJM53816.1"/>
    </source>
</evidence>
<dbReference type="SMART" id="SM00465">
    <property type="entry name" value="GIYc"/>
    <property type="match status" value="1"/>
</dbReference>
<protein>
    <submittedName>
        <fullName evidence="4">Exonuclease</fullName>
    </submittedName>
</protein>
<evidence type="ECO:0000313" key="6">
    <source>
        <dbReference type="Proteomes" id="UP001207736"/>
    </source>
</evidence>
<dbReference type="SMART" id="SM00479">
    <property type="entry name" value="EXOIII"/>
    <property type="match status" value="1"/>
</dbReference>
<dbReference type="PROSITE" id="PS50164">
    <property type="entry name" value="GIY_YIG"/>
    <property type="match status" value="1"/>
</dbReference>
<evidence type="ECO:0000259" key="3">
    <source>
        <dbReference type="PROSITE" id="PS50164"/>
    </source>
</evidence>
<dbReference type="AlphaFoldDB" id="A0AAV5AUL9"/>
<comment type="function">
    <text evidence="1">DNA polymerase III is a complex, multichain enzyme responsible for most of the replicative synthesis in bacteria. The epsilon subunit contain the editing function and is a proofreading 3'-5' exonuclease.</text>
</comment>
<dbReference type="GO" id="GO:0003677">
    <property type="term" value="F:DNA binding"/>
    <property type="evidence" value="ECO:0007669"/>
    <property type="project" value="InterPro"/>
</dbReference>
<dbReference type="RefSeq" id="WP_264847640.1">
    <property type="nucleotide sequence ID" value="NZ_BPMA01000065.1"/>
</dbReference>
<dbReference type="SUPFAM" id="SSF53098">
    <property type="entry name" value="Ribonuclease H-like"/>
    <property type="match status" value="1"/>
</dbReference>
<dbReference type="GO" id="GO:0045004">
    <property type="term" value="P:DNA replication proofreading"/>
    <property type="evidence" value="ECO:0007669"/>
    <property type="project" value="TreeGrafter"/>
</dbReference>
<proteinExistence type="predicted"/>
<keyword evidence="4" id="KW-0540">Nuclease</keyword>